<dbReference type="Pfam" id="PF03081">
    <property type="entry name" value="Exo70_C"/>
    <property type="match status" value="1"/>
</dbReference>
<dbReference type="Proteomes" id="UP000008810">
    <property type="component" value="Chromosome 5"/>
</dbReference>
<feature type="compositionally biased region" description="Acidic residues" evidence="4">
    <location>
        <begin position="138"/>
        <end position="147"/>
    </location>
</feature>
<dbReference type="GO" id="GO:0006887">
    <property type="term" value="P:exocytosis"/>
    <property type="evidence" value="ECO:0000318"/>
    <property type="project" value="GO_Central"/>
</dbReference>
<evidence type="ECO:0000259" key="5">
    <source>
        <dbReference type="Pfam" id="PF03081"/>
    </source>
</evidence>
<dbReference type="InterPro" id="IPR004140">
    <property type="entry name" value="Exo70"/>
</dbReference>
<reference evidence="6" key="2">
    <citation type="submission" date="2017-06" db="EMBL/GenBank/DDBJ databases">
        <title>WGS assembly of Brachypodium distachyon.</title>
        <authorList>
            <consortium name="The International Brachypodium Initiative"/>
            <person name="Lucas S."/>
            <person name="Harmon-Smith M."/>
            <person name="Lail K."/>
            <person name="Tice H."/>
            <person name="Grimwood J."/>
            <person name="Bruce D."/>
            <person name="Barry K."/>
            <person name="Shu S."/>
            <person name="Lindquist E."/>
            <person name="Wang M."/>
            <person name="Pitluck S."/>
            <person name="Vogel J.P."/>
            <person name="Garvin D.F."/>
            <person name="Mockler T.C."/>
            <person name="Schmutz J."/>
            <person name="Rokhsar D."/>
            <person name="Bevan M.W."/>
        </authorList>
    </citation>
    <scope>NUCLEOTIDE SEQUENCE</scope>
    <source>
        <strain evidence="6">Bd21</strain>
    </source>
</reference>
<accession>A0A0Q3KQC9</accession>
<name>A0A0Q3KQC9_BRADI</name>
<keyword evidence="8" id="KW-1185">Reference proteome</keyword>
<dbReference type="SUPFAM" id="SSF74788">
    <property type="entry name" value="Cullin repeat-like"/>
    <property type="match status" value="1"/>
</dbReference>
<dbReference type="PANTHER" id="PTHR12542:SF17">
    <property type="entry name" value="EXOCYST SUBUNIT EXO70 FAMILY PROTEIN"/>
    <property type="match status" value="1"/>
</dbReference>
<protein>
    <recommendedName>
        <fullName evidence="3">Exocyst subunit Exo70 family protein</fullName>
    </recommendedName>
</protein>
<keyword evidence="2 3" id="KW-0813">Transport</keyword>
<feature type="region of interest" description="Disordered" evidence="4">
    <location>
        <begin position="138"/>
        <end position="157"/>
    </location>
</feature>
<evidence type="ECO:0000256" key="2">
    <source>
        <dbReference type="ARBA" id="ARBA00022448"/>
    </source>
</evidence>
<evidence type="ECO:0000313" key="6">
    <source>
        <dbReference type="EMBL" id="KQJ82157.1"/>
    </source>
</evidence>
<keyword evidence="3" id="KW-0268">Exocytosis</keyword>
<comment type="similarity">
    <text evidence="1 3">Belongs to the EXO70 family.</text>
</comment>
<dbReference type="Gramene" id="KQJ82157">
    <property type="protein sequence ID" value="KQJ82157"/>
    <property type="gene ID" value="BRADI_5g06870v3"/>
</dbReference>
<organism evidence="6">
    <name type="scientific">Brachypodium distachyon</name>
    <name type="common">Purple false brome</name>
    <name type="synonym">Trachynia distachya</name>
    <dbReference type="NCBI Taxonomy" id="15368"/>
    <lineage>
        <taxon>Eukaryota</taxon>
        <taxon>Viridiplantae</taxon>
        <taxon>Streptophyta</taxon>
        <taxon>Embryophyta</taxon>
        <taxon>Tracheophyta</taxon>
        <taxon>Spermatophyta</taxon>
        <taxon>Magnoliopsida</taxon>
        <taxon>Liliopsida</taxon>
        <taxon>Poales</taxon>
        <taxon>Poaceae</taxon>
        <taxon>BOP clade</taxon>
        <taxon>Pooideae</taxon>
        <taxon>Stipodae</taxon>
        <taxon>Brachypodieae</taxon>
        <taxon>Brachypodium</taxon>
    </lineage>
</organism>
<dbReference type="GeneID" id="100836111"/>
<sequence>MPRAGTRTSSLAMLARPRPRRTLPATVVDDTVASAAALLDKWHPDDDSIYSLFLDSTAEEADEFLRAAASLHRSMLFYASGAETTGTKSLHGGGQGLIQAQALLDTAMRRLQLELHLLLDSLPAVLSFHRRDVEDHDYDDDDDDDYNHDDHEDGNISGSGIGLRETCAHLRAVAEAMMAAGYGKEFVSTFKSRRRASVSGTLQRLLGFSPSLQQAQIPKLAWDQVDAKIIQPWLSGARAAFASVFTAERDLCDGVFSGDNGAAFGDAVFAAIADDQATSVLVVAEAAVARARRAPERLFRVLDVHDALAETILPAVVSAFGEKSEVTSRAVSLVMIKVGDAARGIVASFEAAIQKEPSKATVAAGGAVHPLTRYVINYLAFLADYETALTRIFSSNQQEQFPFGSDTSSFSVGGGGGSTSSSSSSSLDLPSSSTLSLASNPIGWLVFILLRKLDAKAGSYKEAALSYLFLANNTHYVAKKAGPGTRLEGVLGEEWAEAQRAKARGYVDVYVRAAWGSKVIRGGEEAVMEAVAMQDRWVAADEEMGNALRAAVRAAVVPAYRLVYRRQGAAARLTPGDVNAMIGGLFGGHAHAHAVASDESVAADRRRTSQQQEVLIRKQKLKNKQQAAGAGHY</sequence>
<feature type="domain" description="Exocyst complex subunit Exo70 C-terminal" evidence="5">
    <location>
        <begin position="233"/>
        <end position="517"/>
    </location>
</feature>
<dbReference type="ExpressionAtlas" id="A0A0Q3KQC9">
    <property type="expression patterns" value="baseline"/>
</dbReference>
<dbReference type="KEGG" id="bdi:100836111"/>
<evidence type="ECO:0000256" key="4">
    <source>
        <dbReference type="SAM" id="MobiDB-lite"/>
    </source>
</evidence>
<evidence type="ECO:0000256" key="3">
    <source>
        <dbReference type="RuleBase" id="RU365026"/>
    </source>
</evidence>
<dbReference type="EnsemblPlants" id="KQJ82157">
    <property type="protein sequence ID" value="KQJ82157"/>
    <property type="gene ID" value="BRADI_5g06870v3"/>
</dbReference>
<dbReference type="RefSeq" id="XP_003581122.1">
    <property type="nucleotide sequence ID" value="XM_003581074.4"/>
</dbReference>
<evidence type="ECO:0000313" key="7">
    <source>
        <dbReference type="EnsemblPlants" id="KQJ82157"/>
    </source>
</evidence>
<reference evidence="7" key="3">
    <citation type="submission" date="2018-08" db="UniProtKB">
        <authorList>
            <consortium name="EnsemblPlants"/>
        </authorList>
    </citation>
    <scope>IDENTIFICATION</scope>
    <source>
        <strain evidence="7">cv. Bd21</strain>
    </source>
</reference>
<keyword evidence="3" id="KW-0653">Protein transport</keyword>
<dbReference type="STRING" id="15368.A0A0Q3KQC9"/>
<reference evidence="6 7" key="1">
    <citation type="journal article" date="2010" name="Nature">
        <title>Genome sequencing and analysis of the model grass Brachypodium distachyon.</title>
        <authorList>
            <consortium name="International Brachypodium Initiative"/>
        </authorList>
    </citation>
    <scope>NUCLEOTIDE SEQUENCE [LARGE SCALE GENOMIC DNA]</scope>
    <source>
        <strain evidence="6">Bd21</strain>
        <strain evidence="7">cv. Bd21</strain>
    </source>
</reference>
<dbReference type="GO" id="GO:0015031">
    <property type="term" value="P:protein transport"/>
    <property type="evidence" value="ECO:0007669"/>
    <property type="project" value="UniProtKB-KW"/>
</dbReference>
<dbReference type="EMBL" id="CM000884">
    <property type="protein sequence ID" value="KQJ82157.1"/>
    <property type="molecule type" value="Genomic_DNA"/>
</dbReference>
<gene>
    <name evidence="7" type="primary">LOC100836111</name>
    <name evidence="6" type="ORF">BRADI_5g06870v3</name>
</gene>
<dbReference type="InterPro" id="IPR046364">
    <property type="entry name" value="Exo70_C"/>
</dbReference>
<dbReference type="InterPro" id="IPR016159">
    <property type="entry name" value="Cullin_repeat-like_dom_sf"/>
</dbReference>
<proteinExistence type="inferred from homology"/>
<dbReference type="Pfam" id="PF20669">
    <property type="entry name" value="Exo70_N"/>
    <property type="match status" value="1"/>
</dbReference>
<evidence type="ECO:0000256" key="1">
    <source>
        <dbReference type="ARBA" id="ARBA00006756"/>
    </source>
</evidence>
<dbReference type="OrthoDB" id="1922221at2759"/>
<dbReference type="GO" id="GO:0000145">
    <property type="term" value="C:exocyst"/>
    <property type="evidence" value="ECO:0000318"/>
    <property type="project" value="GO_Central"/>
</dbReference>
<dbReference type="Gene3D" id="1.20.1280.170">
    <property type="entry name" value="Exocyst complex component Exo70"/>
    <property type="match status" value="1"/>
</dbReference>
<evidence type="ECO:0000313" key="8">
    <source>
        <dbReference type="Proteomes" id="UP000008810"/>
    </source>
</evidence>
<dbReference type="GO" id="GO:0005546">
    <property type="term" value="F:phosphatidylinositol-4,5-bisphosphate binding"/>
    <property type="evidence" value="ECO:0007669"/>
    <property type="project" value="InterPro"/>
</dbReference>
<comment type="function">
    <text evidence="3">Component of the exocyst complex.</text>
</comment>
<dbReference type="PANTHER" id="PTHR12542">
    <property type="entry name" value="EXOCYST COMPLEX PROTEIN EXO70"/>
    <property type="match status" value="1"/>
</dbReference>
<dbReference type="AlphaFoldDB" id="A0A0Q3KQC9"/>